<dbReference type="RefSeq" id="WP_307682020.1">
    <property type="nucleotide sequence ID" value="NZ_JAUSQX010000001.1"/>
</dbReference>
<dbReference type="EMBL" id="JAUSQX010000001">
    <property type="protein sequence ID" value="MDP9805759.1"/>
    <property type="molecule type" value="Genomic_DNA"/>
</dbReference>
<dbReference type="CDD" id="cd12797">
    <property type="entry name" value="M23_peptidase"/>
    <property type="match status" value="1"/>
</dbReference>
<feature type="region of interest" description="Disordered" evidence="2">
    <location>
        <begin position="273"/>
        <end position="319"/>
    </location>
</feature>
<dbReference type="Gene3D" id="6.10.250.3150">
    <property type="match status" value="1"/>
</dbReference>
<feature type="compositionally biased region" description="Polar residues" evidence="2">
    <location>
        <begin position="167"/>
        <end position="184"/>
    </location>
</feature>
<feature type="region of interest" description="Disordered" evidence="2">
    <location>
        <begin position="167"/>
        <end position="191"/>
    </location>
</feature>
<keyword evidence="6" id="KW-1185">Reference proteome</keyword>
<feature type="signal peptide" evidence="3">
    <location>
        <begin position="1"/>
        <end position="26"/>
    </location>
</feature>
<sequence length="454" mass="49816">MRKIFTFISVFAIAVSGAAIVLPAAADERSDLVDQQEEQEREIERLQSELEGIDVDLQDAYLQLEETRGKIPGAEADVIQADNELAAAIREAEANAALLEAAQGELERIQNEIAQHEANAEQTRKSLGEYARVTYRGDTMPSELEVLIGASSAEDFANAYRAHTAVSRSQASSLTEYEQQAAQSKNRESRQSAVEEEIEKLKRASDELVVVQKEKKQLADQKRDELLELEDQFAEQSEGLEARKDDYINSIDNLEVARDKTAQRIVEIDEENRRKEAERIAAEKAAAEKAARDQAARNHQPAPAPAAPQQTSSSWIQPPVPAPVYVTSPFGMRQYPFGGMWMHNGVDLRSRCGEAQTAAADGVVSAVVPAAGNGTHGNQVFINHGIVGGSSYVTVTNHLQAFNVTTGQSVKQGQVIGWTGETGLVTACHVHFEVWKDGTVIDPMTFSSFVRRWS</sequence>
<feature type="chain" id="PRO_5045527592" evidence="3">
    <location>
        <begin position="27"/>
        <end position="454"/>
    </location>
</feature>
<evidence type="ECO:0000256" key="1">
    <source>
        <dbReference type="SAM" id="Coils"/>
    </source>
</evidence>
<dbReference type="Gene3D" id="2.70.70.10">
    <property type="entry name" value="Glucose Permease (Domain IIA)"/>
    <property type="match status" value="1"/>
</dbReference>
<name>A0ABT9NEE5_9ACTO</name>
<dbReference type="PANTHER" id="PTHR21666">
    <property type="entry name" value="PEPTIDASE-RELATED"/>
    <property type="match status" value="1"/>
</dbReference>
<gene>
    <name evidence="5" type="ORF">J2S70_000341</name>
</gene>
<feature type="coiled-coil region" evidence="1">
    <location>
        <begin position="29"/>
        <end position="126"/>
    </location>
</feature>
<dbReference type="SUPFAM" id="SSF51261">
    <property type="entry name" value="Duplicated hybrid motif"/>
    <property type="match status" value="1"/>
</dbReference>
<keyword evidence="3" id="KW-0732">Signal</keyword>
<comment type="caution">
    <text evidence="5">The sequence shown here is derived from an EMBL/GenBank/DDBJ whole genome shotgun (WGS) entry which is preliminary data.</text>
</comment>
<dbReference type="Proteomes" id="UP001243212">
    <property type="component" value="Unassembled WGS sequence"/>
</dbReference>
<feature type="compositionally biased region" description="Basic and acidic residues" evidence="2">
    <location>
        <begin position="273"/>
        <end position="296"/>
    </location>
</feature>
<dbReference type="Pfam" id="PF01551">
    <property type="entry name" value="Peptidase_M23"/>
    <property type="match status" value="1"/>
</dbReference>
<evidence type="ECO:0000313" key="6">
    <source>
        <dbReference type="Proteomes" id="UP001243212"/>
    </source>
</evidence>
<keyword evidence="5" id="KW-0378">Hydrolase</keyword>
<accession>A0ABT9NEE5</accession>
<dbReference type="InterPro" id="IPR011055">
    <property type="entry name" value="Dup_hybrid_motif"/>
</dbReference>
<dbReference type="GO" id="GO:0016787">
    <property type="term" value="F:hydrolase activity"/>
    <property type="evidence" value="ECO:0007669"/>
    <property type="project" value="UniProtKB-KW"/>
</dbReference>
<dbReference type="InterPro" id="IPR016047">
    <property type="entry name" value="M23ase_b-sheet_dom"/>
</dbReference>
<evidence type="ECO:0000256" key="2">
    <source>
        <dbReference type="SAM" id="MobiDB-lite"/>
    </source>
</evidence>
<evidence type="ECO:0000256" key="3">
    <source>
        <dbReference type="SAM" id="SignalP"/>
    </source>
</evidence>
<dbReference type="InterPro" id="IPR050570">
    <property type="entry name" value="Cell_wall_metabolism_enzyme"/>
</dbReference>
<organism evidence="5 6">
    <name type="scientific">Trueperella bonasi</name>
    <dbReference type="NCBI Taxonomy" id="312286"/>
    <lineage>
        <taxon>Bacteria</taxon>
        <taxon>Bacillati</taxon>
        <taxon>Actinomycetota</taxon>
        <taxon>Actinomycetes</taxon>
        <taxon>Actinomycetales</taxon>
        <taxon>Actinomycetaceae</taxon>
        <taxon>Trueperella</taxon>
    </lineage>
</organism>
<dbReference type="PANTHER" id="PTHR21666:SF291">
    <property type="entry name" value="STAGE II SPORULATION PROTEIN Q"/>
    <property type="match status" value="1"/>
</dbReference>
<proteinExistence type="predicted"/>
<keyword evidence="1" id="KW-0175">Coiled coil</keyword>
<feature type="domain" description="M23ase beta-sheet core" evidence="4">
    <location>
        <begin position="342"/>
        <end position="443"/>
    </location>
</feature>
<protein>
    <submittedName>
        <fullName evidence="5">Murein DD-endopeptidase MepM/ murein hydrolase activator NlpD</fullName>
    </submittedName>
</protein>
<evidence type="ECO:0000259" key="4">
    <source>
        <dbReference type="Pfam" id="PF01551"/>
    </source>
</evidence>
<evidence type="ECO:0000313" key="5">
    <source>
        <dbReference type="EMBL" id="MDP9805759.1"/>
    </source>
</evidence>
<reference evidence="5 6" key="1">
    <citation type="submission" date="2023-07" db="EMBL/GenBank/DDBJ databases">
        <title>Sequencing the genomes of 1000 actinobacteria strains.</title>
        <authorList>
            <person name="Klenk H.-P."/>
        </authorList>
    </citation>
    <scope>NUCLEOTIDE SEQUENCE [LARGE SCALE GENOMIC DNA]</scope>
    <source>
        <strain evidence="5 6">DSM 17163</strain>
    </source>
</reference>